<dbReference type="GO" id="GO:0000139">
    <property type="term" value="C:Golgi membrane"/>
    <property type="evidence" value="ECO:0007669"/>
    <property type="project" value="UniProtKB-SubCell"/>
</dbReference>
<accession>A0A1D2A5T5</accession>
<gene>
    <name evidence="5" type="ORF">g.59404</name>
</gene>
<feature type="transmembrane region" description="Helical" evidence="2">
    <location>
        <begin position="62"/>
        <end position="84"/>
    </location>
</feature>
<keyword evidence="2" id="KW-0328">Glycosyltransferase</keyword>
<keyword evidence="2" id="KW-0735">Signal-anchor</keyword>
<comment type="similarity">
    <text evidence="1 2">Belongs to the glycosyltransferase 77 family.</text>
</comment>
<keyword evidence="2" id="KW-1133">Transmembrane helix</keyword>
<dbReference type="InterPro" id="IPR029044">
    <property type="entry name" value="Nucleotide-diphossugar_trans"/>
</dbReference>
<sequence length="682" mass="76719">LRSSLGREAQKLRIIMSQFSLMDNAMSSQESSPARERQRPLASPSRSSYLAALRQKSCSERIIMPSILVVLIFGVVALMFGPVVGTLRTGRYQPAASAPLTGTALASAEPADAIETREFHAPSHSDRIEGTPAVVDRLVSNSPEVPWNPDDYMLKRDLVEPLADDGHIAVTFANHNHLDFAKNWAYHIRKTGCTSYIVGAMDEKILKELVKLNIPTFYMASNLTTNDFGRFTKEFIEMGRKKAAMVQSFLDLGFSTLVSDVDAVWLRNPFPFFRKFTDADMLVSSDLIQTTSIAEGLEDLSGARHGLNIGVMFLRPRALSLVQEWIANMRSDPKGWDQAELTHLFRSNLTVAPNRSDGLLSIYNGKLLGGALPTSLFCSGQSYKEGTSWEGGLRPYSFHASGIASATSGKRSRLREWGFWHDEPGRFTHPVGFLSYDNHVPLELINEVRDFKNQSKTLQGVLPHFKLMNEQLSQLRVALVAAKELGGAAAVLPHLWLGKQNDIWPGDGYFRESRFQMPFTAPADYTMDLEWMDHEIPDEYREFSFLEKPEATPLLASRVVIVICQAEADADCEEGEAPAIPKEDDTVRLKPNRNLYQLRTALSHLYKSYKIVHFQGRMEKAIHLNPVETAFYNERMRGWMGAFCCVEEKPGHIFYDLFWDVPGHINRFNEVQEGPWEPKPGP</sequence>
<dbReference type="EMBL" id="GDKF01004078">
    <property type="protein sequence ID" value="JAT74544.1"/>
    <property type="molecule type" value="Transcribed_RNA"/>
</dbReference>
<keyword evidence="2" id="KW-0472">Membrane</keyword>
<proteinExistence type="inferred from homology"/>
<protein>
    <recommendedName>
        <fullName evidence="2">Glycosyltransferase</fullName>
        <ecNumber evidence="2">2.4.2.-</ecNumber>
    </recommendedName>
</protein>
<dbReference type="SUPFAM" id="SSF53448">
    <property type="entry name" value="Nucleotide-diphospho-sugar transferases"/>
    <property type="match status" value="1"/>
</dbReference>
<evidence type="ECO:0000256" key="1">
    <source>
        <dbReference type="ARBA" id="ARBA00007033"/>
    </source>
</evidence>
<dbReference type="AlphaFoldDB" id="A0A1D2A5T5"/>
<organism evidence="5">
    <name type="scientific">Auxenochlorella protothecoides</name>
    <name type="common">Green microalga</name>
    <name type="synonym">Chlorella protothecoides</name>
    <dbReference type="NCBI Taxonomy" id="3075"/>
    <lineage>
        <taxon>Eukaryota</taxon>
        <taxon>Viridiplantae</taxon>
        <taxon>Chlorophyta</taxon>
        <taxon>core chlorophytes</taxon>
        <taxon>Trebouxiophyceae</taxon>
        <taxon>Chlorellales</taxon>
        <taxon>Chlorellaceae</taxon>
        <taxon>Auxenochlorella</taxon>
    </lineage>
</organism>
<feature type="domain" description="Nucleotide-diphospho-sugar transferase" evidence="4">
    <location>
        <begin position="194"/>
        <end position="414"/>
    </location>
</feature>
<dbReference type="InterPro" id="IPR053250">
    <property type="entry name" value="Glycosyltransferase_77"/>
</dbReference>
<evidence type="ECO:0000259" key="4">
    <source>
        <dbReference type="Pfam" id="PF03407"/>
    </source>
</evidence>
<dbReference type="EC" id="2.4.2.-" evidence="2"/>
<keyword evidence="2" id="KW-0808">Transferase</keyword>
<dbReference type="InterPro" id="IPR005069">
    <property type="entry name" value="Nucl-diP-sugar_transferase"/>
</dbReference>
<keyword evidence="2" id="KW-0333">Golgi apparatus</keyword>
<evidence type="ECO:0000313" key="5">
    <source>
        <dbReference type="EMBL" id="JAT74544.1"/>
    </source>
</evidence>
<dbReference type="GO" id="GO:0052636">
    <property type="term" value="F:arabinosyltransferase activity"/>
    <property type="evidence" value="ECO:0007669"/>
    <property type="project" value="TreeGrafter"/>
</dbReference>
<dbReference type="GO" id="GO:0052325">
    <property type="term" value="P:cell wall pectin biosynthetic process"/>
    <property type="evidence" value="ECO:0007669"/>
    <property type="project" value="TreeGrafter"/>
</dbReference>
<dbReference type="PANTHER" id="PTHR46936">
    <property type="entry name" value="ARABINOSYLTRANSFERASE XEG113"/>
    <property type="match status" value="1"/>
</dbReference>
<evidence type="ECO:0000256" key="3">
    <source>
        <dbReference type="SAM" id="MobiDB-lite"/>
    </source>
</evidence>
<evidence type="ECO:0000256" key="2">
    <source>
        <dbReference type="RuleBase" id="RU363055"/>
    </source>
</evidence>
<dbReference type="PANTHER" id="PTHR46936:SF1">
    <property type="entry name" value="ARABINOSYLTRANSFERASE XEG113"/>
    <property type="match status" value="1"/>
</dbReference>
<keyword evidence="2" id="KW-0961">Cell wall biogenesis/degradation</keyword>
<keyword evidence="2" id="KW-0812">Transmembrane</keyword>
<reference evidence="5" key="1">
    <citation type="submission" date="2015-08" db="EMBL/GenBank/DDBJ databases">
        <authorList>
            <person name="Babu N.S."/>
            <person name="Beckwith C.J."/>
            <person name="Beseler K.G."/>
            <person name="Brison A."/>
            <person name="Carone J.V."/>
            <person name="Caskin T.P."/>
            <person name="Diamond M."/>
            <person name="Durham M.E."/>
            <person name="Foxe J.M."/>
            <person name="Go M."/>
            <person name="Henderson B.A."/>
            <person name="Jones I.B."/>
            <person name="McGettigan J.A."/>
            <person name="Micheletti S.J."/>
            <person name="Nasrallah M.E."/>
            <person name="Ortiz D."/>
            <person name="Piller C.R."/>
            <person name="Privatt S.R."/>
            <person name="Schneider S.L."/>
            <person name="Sharp S."/>
            <person name="Smith T.C."/>
            <person name="Stanton J.D."/>
            <person name="Ullery H.E."/>
            <person name="Wilson R.J."/>
            <person name="Serrano M.G."/>
            <person name="Buck G."/>
            <person name="Lee V."/>
            <person name="Wang Y."/>
            <person name="Carvalho R."/>
            <person name="Voegtly L."/>
            <person name="Shi R."/>
            <person name="Duckworth R."/>
            <person name="Johnson A."/>
            <person name="Loviza R."/>
            <person name="Walstead R."/>
            <person name="Shah Z."/>
            <person name="Kiflezghi M."/>
            <person name="Wade K."/>
            <person name="Ball S.L."/>
            <person name="Bradley K.W."/>
            <person name="Asai D.J."/>
            <person name="Bowman C.A."/>
            <person name="Russell D.A."/>
            <person name="Pope W.H."/>
            <person name="Jacobs-Sera D."/>
            <person name="Hendrix R.W."/>
            <person name="Hatfull G.F."/>
        </authorList>
    </citation>
    <scope>NUCLEOTIDE SEQUENCE</scope>
</reference>
<name>A0A1D2A5T5_AUXPR</name>
<feature type="region of interest" description="Disordered" evidence="3">
    <location>
        <begin position="26"/>
        <end position="46"/>
    </location>
</feature>
<feature type="non-terminal residue" evidence="5">
    <location>
        <position position="1"/>
    </location>
</feature>
<dbReference type="Pfam" id="PF03407">
    <property type="entry name" value="Nucleotid_trans"/>
    <property type="match status" value="1"/>
</dbReference>
<comment type="subcellular location">
    <subcellularLocation>
        <location evidence="2">Golgi apparatus membrane</location>
        <topology evidence="2">Single-pass type II membrane protein</topology>
    </subcellularLocation>
</comment>